<sequence>MRVPFRKHVSLSSSDPLSTDLDMEKNNLASSNGVISSQQIPPRLLKFQNLVGICSPTVLRANPTLARPAPNEGIYKRTINEEAKIKFQHAVSNYMVNTFFMLQIIVGAALTALGAAKGPPAAVTFLGAVNTVVAGLLTYLKGQGLPMRLEQYLHLLRTLREHIEAREREFLEPECALDVDEEIERVTKMYQEVRQTAQDNAPGTVLPPRGAITSLLKKPDINRSDVPAPRGDKTAGEMLKTGLQDLATLRHHAGESAAEKGEAHLGSVTERMKDVESEMERLGGVAKDTINRLSGEYLHQKHLDEKFDQHGH</sequence>
<gene>
    <name evidence="3" type="ORF">ALECFALPRED_004986</name>
</gene>
<dbReference type="OrthoDB" id="4472872at2759"/>
<keyword evidence="1" id="KW-1133">Transmembrane helix</keyword>
<evidence type="ECO:0000313" key="3">
    <source>
        <dbReference type="EMBL" id="CAF9931347.1"/>
    </source>
</evidence>
<evidence type="ECO:0000259" key="2">
    <source>
        <dbReference type="Pfam" id="PF18142"/>
    </source>
</evidence>
<keyword evidence="4" id="KW-1185">Reference proteome</keyword>
<proteinExistence type="predicted"/>
<dbReference type="PANTHER" id="PTHR38793:SF3">
    <property type="entry name" value="SMODS AND SLOG-ASSOCIATING 2TM EFFECTOR DOMAIN-CONTAINING PROTEIN"/>
    <property type="match status" value="1"/>
</dbReference>
<feature type="transmembrane region" description="Helical" evidence="1">
    <location>
        <begin position="121"/>
        <end position="140"/>
    </location>
</feature>
<reference evidence="3" key="1">
    <citation type="submission" date="2021-03" db="EMBL/GenBank/DDBJ databases">
        <authorList>
            <person name="Tagirdzhanova G."/>
        </authorList>
    </citation>
    <scope>NUCLEOTIDE SEQUENCE</scope>
</reference>
<comment type="caution">
    <text evidence="3">The sequence shown here is derived from an EMBL/GenBank/DDBJ whole genome shotgun (WGS) entry which is preliminary data.</text>
</comment>
<accession>A0A8H3FUL2</accession>
<dbReference type="PANTHER" id="PTHR38793">
    <property type="entry name" value="SLATT_FUNGAL DOMAIN-CONTAINING PROTEIN-RELATED"/>
    <property type="match status" value="1"/>
</dbReference>
<protein>
    <recommendedName>
        <fullName evidence="2">SMODS and SLOG-associating 2TM effector domain-containing protein</fullName>
    </recommendedName>
</protein>
<dbReference type="NCBIfam" id="NF033635">
    <property type="entry name" value="SLATT_fungal"/>
    <property type="match status" value="1"/>
</dbReference>
<dbReference type="EMBL" id="CAJPDR010000305">
    <property type="protein sequence ID" value="CAF9931347.1"/>
    <property type="molecule type" value="Genomic_DNA"/>
</dbReference>
<dbReference type="Proteomes" id="UP000664203">
    <property type="component" value="Unassembled WGS sequence"/>
</dbReference>
<dbReference type="Pfam" id="PF18142">
    <property type="entry name" value="SLATT_fungal"/>
    <property type="match status" value="1"/>
</dbReference>
<dbReference type="InterPro" id="IPR041622">
    <property type="entry name" value="SLATT_fungi"/>
</dbReference>
<organism evidence="3 4">
    <name type="scientific">Alectoria fallacina</name>
    <dbReference type="NCBI Taxonomy" id="1903189"/>
    <lineage>
        <taxon>Eukaryota</taxon>
        <taxon>Fungi</taxon>
        <taxon>Dikarya</taxon>
        <taxon>Ascomycota</taxon>
        <taxon>Pezizomycotina</taxon>
        <taxon>Lecanoromycetes</taxon>
        <taxon>OSLEUM clade</taxon>
        <taxon>Lecanoromycetidae</taxon>
        <taxon>Lecanorales</taxon>
        <taxon>Lecanorineae</taxon>
        <taxon>Parmeliaceae</taxon>
        <taxon>Alectoria</taxon>
    </lineage>
</organism>
<keyword evidence="1" id="KW-0472">Membrane</keyword>
<dbReference type="AlphaFoldDB" id="A0A8H3FUL2"/>
<feature type="domain" description="SMODS and SLOG-associating 2TM effector" evidence="2">
    <location>
        <begin position="78"/>
        <end position="195"/>
    </location>
</feature>
<name>A0A8H3FUL2_9LECA</name>
<evidence type="ECO:0000313" key="4">
    <source>
        <dbReference type="Proteomes" id="UP000664203"/>
    </source>
</evidence>
<evidence type="ECO:0000256" key="1">
    <source>
        <dbReference type="SAM" id="Phobius"/>
    </source>
</evidence>
<keyword evidence="1" id="KW-0812">Transmembrane</keyword>
<feature type="transmembrane region" description="Helical" evidence="1">
    <location>
        <begin position="94"/>
        <end position="115"/>
    </location>
</feature>